<keyword evidence="2" id="KW-0812">Transmembrane</keyword>
<feature type="domain" description="Mce/MlaD" evidence="3">
    <location>
        <begin position="39"/>
        <end position="114"/>
    </location>
</feature>
<dbReference type="InterPro" id="IPR003399">
    <property type="entry name" value="Mce/MlaD"/>
</dbReference>
<gene>
    <name evidence="4" type="ORF">MYXE_06500</name>
</gene>
<evidence type="ECO:0000313" key="5">
    <source>
        <dbReference type="Proteomes" id="UP000464624"/>
    </source>
</evidence>
<dbReference type="Proteomes" id="UP000464624">
    <property type="component" value="Chromosome"/>
</dbReference>
<dbReference type="EMBL" id="AP022314">
    <property type="protein sequence ID" value="BBU20861.1"/>
    <property type="molecule type" value="Genomic_DNA"/>
</dbReference>
<dbReference type="GO" id="GO:0005576">
    <property type="term" value="C:extracellular region"/>
    <property type="evidence" value="ECO:0007669"/>
    <property type="project" value="TreeGrafter"/>
</dbReference>
<feature type="transmembrane region" description="Helical" evidence="2">
    <location>
        <begin position="645"/>
        <end position="670"/>
    </location>
</feature>
<keyword evidence="2" id="KW-0472">Membrane</keyword>
<feature type="compositionally biased region" description="Polar residues" evidence="1">
    <location>
        <begin position="611"/>
        <end position="623"/>
    </location>
</feature>
<dbReference type="PANTHER" id="PTHR33371">
    <property type="entry name" value="INTERMEMBRANE PHOSPHOLIPID TRANSPORT SYSTEM BINDING PROTEIN MLAD-RELATED"/>
    <property type="match status" value="1"/>
</dbReference>
<feature type="compositionally biased region" description="Low complexity" evidence="1">
    <location>
        <begin position="510"/>
        <end position="522"/>
    </location>
</feature>
<dbReference type="AlphaFoldDB" id="A0AAD1GXY2"/>
<dbReference type="InterPro" id="IPR005693">
    <property type="entry name" value="Mce"/>
</dbReference>
<evidence type="ECO:0000313" key="4">
    <source>
        <dbReference type="EMBL" id="BBU20861.1"/>
    </source>
</evidence>
<keyword evidence="2" id="KW-1133">Transmembrane helix</keyword>
<dbReference type="KEGG" id="mxe:MYXE_06500"/>
<organism evidence="4 5">
    <name type="scientific">Mycobacterium xenopi</name>
    <dbReference type="NCBI Taxonomy" id="1789"/>
    <lineage>
        <taxon>Bacteria</taxon>
        <taxon>Bacillati</taxon>
        <taxon>Actinomycetota</taxon>
        <taxon>Actinomycetes</taxon>
        <taxon>Mycobacteriales</taxon>
        <taxon>Mycobacteriaceae</taxon>
        <taxon>Mycobacterium</taxon>
    </lineage>
</organism>
<dbReference type="NCBIfam" id="TIGR00996">
    <property type="entry name" value="Mtu_fam_mce"/>
    <property type="match status" value="1"/>
</dbReference>
<accession>A0AAD1GXY2</accession>
<dbReference type="PANTHER" id="PTHR33371:SF16">
    <property type="entry name" value="MCE-FAMILY PROTEIN MCE3F"/>
    <property type="match status" value="1"/>
</dbReference>
<proteinExistence type="predicted"/>
<dbReference type="Pfam" id="PF02470">
    <property type="entry name" value="MlaD"/>
    <property type="match status" value="1"/>
</dbReference>
<evidence type="ECO:0000256" key="2">
    <source>
        <dbReference type="SAM" id="Phobius"/>
    </source>
</evidence>
<evidence type="ECO:0000259" key="3">
    <source>
        <dbReference type="Pfam" id="PF02470"/>
    </source>
</evidence>
<protein>
    <recommendedName>
        <fullName evidence="3">Mce/MlaD domain-containing protein</fullName>
    </recommendedName>
</protein>
<evidence type="ECO:0000256" key="1">
    <source>
        <dbReference type="SAM" id="MobiDB-lite"/>
    </source>
</evidence>
<reference evidence="4 5" key="1">
    <citation type="submission" date="2019-12" db="EMBL/GenBank/DDBJ databases">
        <title>Complete genome sequence of Mycolicibacterium xenopi str. JCM15661T.</title>
        <authorList>
            <person name="Yoshida M."/>
            <person name="Fukano H."/>
            <person name="Asakura T."/>
            <person name="Hoshino Y."/>
        </authorList>
    </citation>
    <scope>NUCLEOTIDE SEQUENCE [LARGE SCALE GENOMIC DNA]</scope>
    <source>
        <strain evidence="4 5">JCM 15661T</strain>
    </source>
</reference>
<dbReference type="InterPro" id="IPR052336">
    <property type="entry name" value="MlaD_Phospholipid_Transporter"/>
</dbReference>
<feature type="region of interest" description="Disordered" evidence="1">
    <location>
        <begin position="421"/>
        <end position="522"/>
    </location>
</feature>
<feature type="compositionally biased region" description="Pro residues" evidence="1">
    <location>
        <begin position="421"/>
        <end position="464"/>
    </location>
</feature>
<feature type="transmembrane region" description="Helical" evidence="2">
    <location>
        <begin position="12"/>
        <end position="31"/>
    </location>
</feature>
<feature type="compositionally biased region" description="Pro residues" evidence="1">
    <location>
        <begin position="474"/>
        <end position="509"/>
    </location>
</feature>
<sequence length="811" mass="86544">MNDRLTRIQLVVFAVVTVVTVTLIAVFYLRLPATLGLGTYSVTADFAAGGGLYKNANVTYRGVAVGRVESVRLNHNGVDAVMRLNSETPVPSNVTASVRSVSAIGEQYVDLVPPDDPSATKLHNGSRIARSNTRLSEDVATLLRKSETLVNSVADTRLRQLLHETFTAFNGTGPELARLIESSRLLVDEANAYYPQTSELIDQVGPFLQAQIRSGNDIRSLADGLARFTSEVRHADPQVRKLLTVVPGAADEASTAFSGIRPSFPMLAASLANLGRVGVIYHKTLEQLLVVLPALFAAITTAAGGVPQDEGAKLDFKIDLGDPPPCNTGFLPPPLIRTPADETLRELPTDMYCKVAQNDPTTVRGARNYPCQEFPGKRAPTVQLCRDPRGYVPIGSNPWRGPPIPYGTPMTNGLNVLPPNKFPYIPPGTDPDPGTPIVGPPPPGVVPGPGPAPNQPFPVPPPPNTGGTDGRPAWIPPAPYPPQPPQLPYPKWLPPPPPPVGINPPPAGPGPEALGPAAWPGAAGQWPGLHHLRPAQWSLHRSGGRHWYLRARHEQGVERGELGGPDARSKAAVVPAQEPGAVDRRPTGSDTAGQRARRRASRAAGPAKGESSATTTVRVQASATPSKPRTTPPGPPPRRPAHRRLVGWVGLGVGVVAVALLATGLTVLVVQQRHADAQQARNQRFVDTATQTVVNMFSYTPDTIDQSVNRFVDGTSGPLRSMLNSNNNVENLKILFRDTKASSEAVINGAALESVDNVTDNASVLVSVRVTVTDIDGVNKPSMPYRMRVIVHEDDNGRMTGYDLKYPEGGN</sequence>
<name>A0AAD1GXY2_MYCXE</name>
<feature type="region of interest" description="Disordered" evidence="1">
    <location>
        <begin position="559"/>
        <end position="641"/>
    </location>
</feature>